<reference evidence="1 2" key="1">
    <citation type="journal article" date="2012" name="J. Bacteriol.">
        <title>Genome of Bacillus macauensis ZFHKF-1, a Long-Chain-Forming Bacterium.</title>
        <authorList>
            <person name="Cai L."/>
            <person name="Zhang T."/>
        </authorList>
    </citation>
    <scope>NUCLEOTIDE SEQUENCE [LARGE SCALE GENOMIC DNA]</scope>
    <source>
        <strain evidence="1 2">ZFHKF-1</strain>
    </source>
</reference>
<dbReference type="PATRIC" id="fig|1196324.3.peg.1772"/>
<dbReference type="EMBL" id="AKKV01000024">
    <property type="protein sequence ID" value="EIT85890.1"/>
    <property type="molecule type" value="Genomic_DNA"/>
</dbReference>
<name>I8UG61_9BACL</name>
<gene>
    <name evidence="1" type="ORF">A374_08644</name>
</gene>
<dbReference type="STRING" id="1196324.A374_08644"/>
<dbReference type="AlphaFoldDB" id="I8UG61"/>
<dbReference type="Proteomes" id="UP000004080">
    <property type="component" value="Unassembled WGS sequence"/>
</dbReference>
<dbReference type="Pfam" id="PF13814">
    <property type="entry name" value="Replic_Relax"/>
    <property type="match status" value="1"/>
</dbReference>
<dbReference type="OrthoDB" id="2601083at2"/>
<dbReference type="InterPro" id="IPR025855">
    <property type="entry name" value="Replic_Relax"/>
</dbReference>
<protein>
    <submittedName>
        <fullName evidence="1">Phage protein</fullName>
    </submittedName>
</protein>
<proteinExistence type="predicted"/>
<keyword evidence="2" id="KW-1185">Reference proteome</keyword>
<evidence type="ECO:0000313" key="1">
    <source>
        <dbReference type="EMBL" id="EIT85890.1"/>
    </source>
</evidence>
<organism evidence="1 2">
    <name type="scientific">Fictibacillus macauensis ZFHKF-1</name>
    <dbReference type="NCBI Taxonomy" id="1196324"/>
    <lineage>
        <taxon>Bacteria</taxon>
        <taxon>Bacillati</taxon>
        <taxon>Bacillota</taxon>
        <taxon>Bacilli</taxon>
        <taxon>Bacillales</taxon>
        <taxon>Fictibacillaceae</taxon>
        <taxon>Fictibacillus</taxon>
    </lineage>
</organism>
<accession>I8UG61</accession>
<comment type="caution">
    <text evidence="1">The sequence shown here is derived from an EMBL/GenBank/DDBJ whole genome shotgun (WGS) entry which is preliminary data.</text>
</comment>
<dbReference type="RefSeq" id="WP_007201822.1">
    <property type="nucleotide sequence ID" value="NZ_AKKV01000024.1"/>
</dbReference>
<evidence type="ECO:0000313" key="2">
    <source>
        <dbReference type="Proteomes" id="UP000004080"/>
    </source>
</evidence>
<dbReference type="eggNOG" id="ENOG5030HHG">
    <property type="taxonomic scope" value="Bacteria"/>
</dbReference>
<sequence length="193" mass="22673">MNPRHEMILSCLNKRGYLTREQLRILNDLKSKRNANRILQLLKPYISSFREGNDVIYYLSKEGREQIGSEIVRKKTPQAYHHVMRNWFYIFASQPQQWQNEMKVGGKVIADAIFKKGGKWHLLEVDNQNAMSANKVKIAKYKALYESGAFQNHKDYGYFPTLLWVTRSEARQKKLLELCKDIPCNAFCLEDII</sequence>